<accession>A0A9N8VCM7</accession>
<keyword evidence="2" id="KW-1185">Reference proteome</keyword>
<dbReference type="OrthoDB" id="2246451at2759"/>
<dbReference type="EMBL" id="CAJVPL010000094">
    <property type="protein sequence ID" value="CAG8445651.1"/>
    <property type="molecule type" value="Genomic_DNA"/>
</dbReference>
<protein>
    <submittedName>
        <fullName evidence="1">1897_t:CDS:1</fullName>
    </submittedName>
</protein>
<organism evidence="1 2">
    <name type="scientific">Ambispora gerdemannii</name>
    <dbReference type="NCBI Taxonomy" id="144530"/>
    <lineage>
        <taxon>Eukaryota</taxon>
        <taxon>Fungi</taxon>
        <taxon>Fungi incertae sedis</taxon>
        <taxon>Mucoromycota</taxon>
        <taxon>Glomeromycotina</taxon>
        <taxon>Glomeromycetes</taxon>
        <taxon>Archaeosporales</taxon>
        <taxon>Ambisporaceae</taxon>
        <taxon>Ambispora</taxon>
    </lineage>
</organism>
<evidence type="ECO:0000313" key="1">
    <source>
        <dbReference type="EMBL" id="CAG8445651.1"/>
    </source>
</evidence>
<reference evidence="1" key="1">
    <citation type="submission" date="2021-06" db="EMBL/GenBank/DDBJ databases">
        <authorList>
            <person name="Kallberg Y."/>
            <person name="Tangrot J."/>
            <person name="Rosling A."/>
        </authorList>
    </citation>
    <scope>NUCLEOTIDE SEQUENCE</scope>
    <source>
        <strain evidence="1">MT106</strain>
    </source>
</reference>
<evidence type="ECO:0000313" key="2">
    <source>
        <dbReference type="Proteomes" id="UP000789831"/>
    </source>
</evidence>
<proteinExistence type="predicted"/>
<sequence length="570" mass="65946">MEWNSTQELVSNWNPTTSCLEKPNIFTCQTVDIVKNVDKINKFLEMLLEQITACADVHECATRFSPGVRVLGEFVPNKILLLHPKTFDLIVRCIVEYAKIFDLASAFLTELKRPIDWCIRAFRSITKCKNVNISKDIVELMEYYCQTGSIERNHYLINESVAIITQCLDNLELLSVYPSATCLKNLSKQCIPLLNDINNSYLVDRIIRTAADSNSADSLSDFFVETLVFFRPEFYQKLSESSKIGLCKYFPFVVEYEVLTLFGQLLFPSNKYRSPPTIRNYYKDAQLFRIIKICPKIFDTCFNVLLNLMDETRDWRILRLARYFIESLFEDIVKANRNIELYVSKPLDKLVSILCDDIQDPETFSHLNMARKELLLEGLPSDHELHRKQVWLLLLAFSKWRHWIIEAIFDQEKYPEINQLEAPLDNLTWLVCPLDDGVILNLKNTIADIIMSLRESINHKVQSESILSILNHHEKIFKDNPLLTDIILGLWPTIDSLPLMQTIAMFFISTVSQAKDKGTEISQSANMGLSSFTIILDYFHEITLPVKNGKKAVIREFLKNLEQVYESALT</sequence>
<dbReference type="Proteomes" id="UP000789831">
    <property type="component" value="Unassembled WGS sequence"/>
</dbReference>
<gene>
    <name evidence="1" type="ORF">AGERDE_LOCUS1391</name>
</gene>
<name>A0A9N8VCM7_9GLOM</name>
<comment type="caution">
    <text evidence="1">The sequence shown here is derived from an EMBL/GenBank/DDBJ whole genome shotgun (WGS) entry which is preliminary data.</text>
</comment>
<dbReference type="AlphaFoldDB" id="A0A9N8VCM7"/>